<proteinExistence type="predicted"/>
<organism evidence="1 2">
    <name type="scientific">Bradyrhizobium canariense</name>
    <dbReference type="NCBI Taxonomy" id="255045"/>
    <lineage>
        <taxon>Bacteria</taxon>
        <taxon>Pseudomonadati</taxon>
        <taxon>Pseudomonadota</taxon>
        <taxon>Alphaproteobacteria</taxon>
        <taxon>Hyphomicrobiales</taxon>
        <taxon>Nitrobacteraceae</taxon>
        <taxon>Bradyrhizobium</taxon>
    </lineage>
</organism>
<reference evidence="2" key="1">
    <citation type="submission" date="2016-10" db="EMBL/GenBank/DDBJ databases">
        <authorList>
            <person name="Varghese N."/>
            <person name="Submissions S."/>
        </authorList>
    </citation>
    <scope>NUCLEOTIDE SEQUENCE [LARGE SCALE GENOMIC DNA]</scope>
    <source>
        <strain evidence="2">GAS369</strain>
    </source>
</reference>
<dbReference type="EMBL" id="LT629750">
    <property type="protein sequence ID" value="SDS96330.1"/>
    <property type="molecule type" value="Genomic_DNA"/>
</dbReference>
<protein>
    <submittedName>
        <fullName evidence="1">Uncharacterized protein</fullName>
    </submittedName>
</protein>
<sequence length="103" mass="11639">MIIRIIASSRSIEIDDVSNFRAFSVRIEGSLDGTTQAELLGHMAVSSDREHAWISEKALREWPSLKSEAWWQEGLSNMIAAVQKFGWIDQASHSIRAHIEYAP</sequence>
<evidence type="ECO:0000313" key="2">
    <source>
        <dbReference type="Proteomes" id="UP000243904"/>
    </source>
</evidence>
<gene>
    <name evidence="1" type="ORF">SAMN05444158_3846</name>
</gene>
<dbReference type="Proteomes" id="UP000243904">
    <property type="component" value="Chromosome I"/>
</dbReference>
<dbReference type="RefSeq" id="WP_167558787.1">
    <property type="nucleotide sequence ID" value="NZ_LT629750.1"/>
</dbReference>
<dbReference type="AlphaFoldDB" id="A0A1H1WI45"/>
<accession>A0A1H1WI45</accession>
<name>A0A1H1WI45_9BRAD</name>
<evidence type="ECO:0000313" key="1">
    <source>
        <dbReference type="EMBL" id="SDS96330.1"/>
    </source>
</evidence>
<keyword evidence="2" id="KW-1185">Reference proteome</keyword>